<proteinExistence type="predicted"/>
<dbReference type="InterPro" id="IPR003607">
    <property type="entry name" value="HD/PDEase_dom"/>
</dbReference>
<dbReference type="InterPro" id="IPR037522">
    <property type="entry name" value="HD_GYP_dom"/>
</dbReference>
<dbReference type="PROSITE" id="PS51832">
    <property type="entry name" value="HD_GYP"/>
    <property type="match status" value="1"/>
</dbReference>
<dbReference type="PANTHER" id="PTHR45228:SF8">
    <property type="entry name" value="TWO-COMPONENT RESPONSE REGULATOR-RELATED"/>
    <property type="match status" value="1"/>
</dbReference>
<sequence length="199" mass="23242">MEIQVLSKEIQEAFYDFSFKLAYIVEGFEEGTGKHLTRVRTVVEKIAEKIIDNPKFREEIAYYSVLHDIGKIFIPREILNKPGSLSPEEWEEMKKHTIYAEKVLNHPRFKTALNIAMYHHENYDGTGYPYGLVGEEIPIEARIVKIADVYDALTSERPYKKAFSKEEALRIMFEGDQRLNPKHFDPKILEVFKSIVDEL</sequence>
<accession>A0A7C5Y845</accession>
<reference evidence="2" key="1">
    <citation type="journal article" date="2020" name="mSystems">
        <title>Genome- and Community-Level Interaction Insights into Carbon Utilization and Element Cycling Functions of Hydrothermarchaeota in Hydrothermal Sediment.</title>
        <authorList>
            <person name="Zhou Z."/>
            <person name="Liu Y."/>
            <person name="Xu W."/>
            <person name="Pan J."/>
            <person name="Luo Z.H."/>
            <person name="Li M."/>
        </authorList>
    </citation>
    <scope>NUCLEOTIDE SEQUENCE [LARGE SCALE GENOMIC DNA]</scope>
    <source>
        <strain evidence="2">SpSt-1088</strain>
    </source>
</reference>
<protein>
    <submittedName>
        <fullName evidence="2">HD domain-containing protein</fullName>
    </submittedName>
</protein>
<name>A0A7C5Y845_9BACT</name>
<evidence type="ECO:0000259" key="1">
    <source>
        <dbReference type="PROSITE" id="PS51832"/>
    </source>
</evidence>
<dbReference type="SUPFAM" id="SSF109604">
    <property type="entry name" value="HD-domain/PDEase-like"/>
    <property type="match status" value="1"/>
</dbReference>
<organism evidence="2">
    <name type="scientific">Fervidobacterium nodosum</name>
    <dbReference type="NCBI Taxonomy" id="2424"/>
    <lineage>
        <taxon>Bacteria</taxon>
        <taxon>Thermotogati</taxon>
        <taxon>Thermotogota</taxon>
        <taxon>Thermotogae</taxon>
        <taxon>Thermotogales</taxon>
        <taxon>Fervidobacteriaceae</taxon>
        <taxon>Fervidobacterium</taxon>
    </lineage>
</organism>
<dbReference type="InterPro" id="IPR052020">
    <property type="entry name" value="Cyclic_di-GMP/3'3'-cGAMP_PDE"/>
</dbReference>
<dbReference type="Gene3D" id="1.10.3210.10">
    <property type="entry name" value="Hypothetical protein af1432"/>
    <property type="match status" value="1"/>
</dbReference>
<dbReference type="PANTHER" id="PTHR45228">
    <property type="entry name" value="CYCLIC DI-GMP PHOSPHODIESTERASE TM_0186-RELATED"/>
    <property type="match status" value="1"/>
</dbReference>
<dbReference type="AlphaFoldDB" id="A0A7C5Y845"/>
<dbReference type="Pfam" id="PF13487">
    <property type="entry name" value="HD_5"/>
    <property type="match status" value="1"/>
</dbReference>
<evidence type="ECO:0000313" key="2">
    <source>
        <dbReference type="EMBL" id="HHR34167.1"/>
    </source>
</evidence>
<comment type="caution">
    <text evidence="2">The sequence shown here is derived from an EMBL/GenBank/DDBJ whole genome shotgun (WGS) entry which is preliminary data.</text>
</comment>
<dbReference type="EMBL" id="DRXW01000269">
    <property type="protein sequence ID" value="HHR34167.1"/>
    <property type="molecule type" value="Genomic_DNA"/>
</dbReference>
<gene>
    <name evidence="2" type="ORF">ENM46_04400</name>
</gene>
<dbReference type="CDD" id="cd00077">
    <property type="entry name" value="HDc"/>
    <property type="match status" value="1"/>
</dbReference>
<dbReference type="SMART" id="SM00471">
    <property type="entry name" value="HDc"/>
    <property type="match status" value="1"/>
</dbReference>
<feature type="domain" description="HD-GYP" evidence="1">
    <location>
        <begin position="10"/>
        <end position="199"/>
    </location>
</feature>